<sequence length="419" mass="48886">MSENARSRDIRRTFSLDPRYSNNQRNISNDPRQPDSERGVSNDLRQPDSQRGVSNGLRHPDNQRNVSNDLRQPDSQRDVSYNPRHLDNHRDVSNGLRHPDSQRDVSYNPRHPDNQRNVSNDLRHSDNQRNVSNDPRYPDSQRDVSYNPRHPNNQRNVSNDLRHSYSQRDVSYNPRHPDSQRDVSNDPRHPDSQRNASHNPQNFHRQTSQWNKPTNPVHIPRYHSNTNPHDIDNDNTLGYIQRPHYIPDRTNRNEGTILNREDGGQSQISTTTNMHTVRKDSIVYKPYILWIDKKDGENDIIAKHLESNGHIHIEFFETFSSLQNYLQKSTRPIKSSPFQIISRGYYKNEDKNPLDLLLFLNQNDLKHVPVIVFTKDKSGLETRLASQGSSKGVYDWKDRLCIITNPKELIAKCKSNIAN</sequence>
<feature type="compositionally biased region" description="Polar residues" evidence="1">
    <location>
        <begin position="150"/>
        <end position="159"/>
    </location>
</feature>
<dbReference type="AlphaFoldDB" id="A0A820RJV6"/>
<evidence type="ECO:0000313" key="3">
    <source>
        <dbReference type="EMBL" id="CAF4440313.1"/>
    </source>
</evidence>
<feature type="compositionally biased region" description="Basic and acidic residues" evidence="1">
    <location>
        <begin position="32"/>
        <end position="48"/>
    </location>
</feature>
<accession>A0A820RJV6</accession>
<feature type="compositionally biased region" description="Basic and acidic residues" evidence="1">
    <location>
        <begin position="1"/>
        <end position="14"/>
    </location>
</feature>
<feature type="compositionally biased region" description="Basic and acidic residues" evidence="1">
    <location>
        <begin position="84"/>
        <end position="103"/>
    </location>
</feature>
<gene>
    <name evidence="2" type="ORF">FME351_LOCUS9384</name>
    <name evidence="3" type="ORF">TSG867_LOCUS16125</name>
</gene>
<dbReference type="EMBL" id="CAJOBQ010000973">
    <property type="protein sequence ID" value="CAF4440313.1"/>
    <property type="molecule type" value="Genomic_DNA"/>
</dbReference>
<name>A0A820RJV6_9BILA</name>
<dbReference type="Proteomes" id="UP000663869">
    <property type="component" value="Unassembled WGS sequence"/>
</dbReference>
<feature type="region of interest" description="Disordered" evidence="1">
    <location>
        <begin position="1"/>
        <end position="230"/>
    </location>
</feature>
<evidence type="ECO:0000256" key="1">
    <source>
        <dbReference type="SAM" id="MobiDB-lite"/>
    </source>
</evidence>
<feature type="compositionally biased region" description="Polar residues" evidence="1">
    <location>
        <begin position="20"/>
        <end position="31"/>
    </location>
</feature>
<proteinExistence type="predicted"/>
<dbReference type="EMBL" id="CAJNYU010001021">
    <property type="protein sequence ID" value="CAF3404597.1"/>
    <property type="molecule type" value="Genomic_DNA"/>
</dbReference>
<feature type="region of interest" description="Disordered" evidence="1">
    <location>
        <begin position="245"/>
        <end position="268"/>
    </location>
</feature>
<comment type="caution">
    <text evidence="3">The sequence shown here is derived from an EMBL/GenBank/DDBJ whole genome shotgun (WGS) entry which is preliminary data.</text>
</comment>
<organism evidence="3 4">
    <name type="scientific">Rotaria socialis</name>
    <dbReference type="NCBI Taxonomy" id="392032"/>
    <lineage>
        <taxon>Eukaryota</taxon>
        <taxon>Metazoa</taxon>
        <taxon>Spiralia</taxon>
        <taxon>Gnathifera</taxon>
        <taxon>Rotifera</taxon>
        <taxon>Eurotatoria</taxon>
        <taxon>Bdelloidea</taxon>
        <taxon>Philodinida</taxon>
        <taxon>Philodinidae</taxon>
        <taxon>Rotaria</taxon>
    </lineage>
</organism>
<dbReference type="Proteomes" id="UP000663862">
    <property type="component" value="Unassembled WGS sequence"/>
</dbReference>
<feature type="compositionally biased region" description="Basic and acidic residues" evidence="1">
    <location>
        <begin position="175"/>
        <end position="192"/>
    </location>
</feature>
<reference evidence="3" key="1">
    <citation type="submission" date="2021-02" db="EMBL/GenBank/DDBJ databases">
        <authorList>
            <person name="Nowell W R."/>
        </authorList>
    </citation>
    <scope>NUCLEOTIDE SEQUENCE</scope>
</reference>
<feature type="compositionally biased region" description="Polar residues" evidence="1">
    <location>
        <begin position="193"/>
        <end position="214"/>
    </location>
</feature>
<evidence type="ECO:0000313" key="2">
    <source>
        <dbReference type="EMBL" id="CAF3404597.1"/>
    </source>
</evidence>
<protein>
    <submittedName>
        <fullName evidence="3">Uncharacterized protein</fullName>
    </submittedName>
</protein>
<evidence type="ECO:0000313" key="4">
    <source>
        <dbReference type="Proteomes" id="UP000663862"/>
    </source>
</evidence>